<feature type="compositionally biased region" description="Polar residues" evidence="1">
    <location>
        <begin position="163"/>
        <end position="173"/>
    </location>
</feature>
<feature type="compositionally biased region" description="Basic and acidic residues" evidence="1">
    <location>
        <begin position="589"/>
        <end position="601"/>
    </location>
</feature>
<feature type="compositionally biased region" description="Pro residues" evidence="1">
    <location>
        <begin position="306"/>
        <end position="322"/>
    </location>
</feature>
<feature type="region of interest" description="Disordered" evidence="1">
    <location>
        <begin position="536"/>
        <end position="623"/>
    </location>
</feature>
<sequence>MNNDPPLSPSRELYSPIKYPLPPSPSPWRRALSLVAVPSIHRTTSAFGSRRDKDKDRRRQSLFLNGPGTGNHDGNLTDGEDVRIRKPTTPFPGPPETVNLFPEDHSISYDRHEPQLQHRPTRSMSLPFSSGETDISMINHCPNSSITSLDQSVDTSVPQTEFFSTFEGTPTGVSQSQSQRESESESHSPSTDSIPSVEQESYIHRQQLQERKGEEDLNGQIAMWQPTSNFDTPPIPVPQNTIEDGLTPTPTPSLSALTNEDPFFHVDTRVSQGPAPMSDPQTPSPLDGLPIGKDARPRGVSIAPSLPLPPSPPPVSPSSRPFPPFLPFPYLRSPPLGVNPNSIHPPSPTEYVPQGRSAGSPIAFPPPPPRPISLSIVPAHDEPGNFPSSLVNPTLASIPAPPILSQASPVSGTEPAFGPTAQPESFTEMTSVPPVPGISPPIIPGFREGRPLPLPLPSPLPSHRLPVPPRSQSHVGGAAIPPTPQVQHPSEVRSSQPRHVVHPDGRELIAMKTPNGETAYMVDPLPAILRMLDRTTAQGTADAEGQEDIRSDDTIAASPPVPSPIRQGAEEPLGPPPDDPTPFSTGLDPPRDLSQIEREFYELSFPPPPDPAPVDNTLSQETGDVRRPRVLSEGRATMNSSRRGIPKFDWRRKFKIPSSASGSGRSEVDIPRPPPLRRDVTSTLAVQGSATTTHTDTSSVSEEISTSTVEQQQRQRQREEEKDIWWLGVGEKHHNPSGDLIIAERERRWRISMKKYKRDSQLISHLSQCPTKGMVLTLHSPSLPCHASHPSSDSSGSAFDILSVFLKYLLTHDMKDLDEVENVDQFESLFVLCDFFGCPAVYQNLLRYIDENGVNGIRPWQLFVVASKRNDTNLAKIALRLAGRTRTRNVGHRDERSTINLHRLTSKDVEDVRSTWVLELFKRRYEKMLNGRFREVPWEIVAERFNPC</sequence>
<protein>
    <recommendedName>
        <fullName evidence="4">Rho-GAP domain-containing protein</fullName>
    </recommendedName>
</protein>
<evidence type="ECO:0008006" key="4">
    <source>
        <dbReference type="Google" id="ProtNLM"/>
    </source>
</evidence>
<organism evidence="2 3">
    <name type="scientific">Kwoniella europaea PYCC6329</name>
    <dbReference type="NCBI Taxonomy" id="1423913"/>
    <lineage>
        <taxon>Eukaryota</taxon>
        <taxon>Fungi</taxon>
        <taxon>Dikarya</taxon>
        <taxon>Basidiomycota</taxon>
        <taxon>Agaricomycotina</taxon>
        <taxon>Tremellomycetes</taxon>
        <taxon>Tremellales</taxon>
        <taxon>Cryptococcaceae</taxon>
        <taxon>Kwoniella</taxon>
    </lineage>
</organism>
<feature type="compositionally biased region" description="Basic and acidic residues" evidence="1">
    <location>
        <begin position="201"/>
        <end position="215"/>
    </location>
</feature>
<feature type="compositionally biased region" description="Low complexity" evidence="1">
    <location>
        <begin position="187"/>
        <end position="196"/>
    </location>
</feature>
<gene>
    <name evidence="2" type="ORF">V865_007147</name>
</gene>
<keyword evidence="3" id="KW-1185">Reference proteome</keyword>
<dbReference type="EMBL" id="CP144090">
    <property type="protein sequence ID" value="WWD09027.1"/>
    <property type="molecule type" value="Genomic_DNA"/>
</dbReference>
<feature type="region of interest" description="Disordered" evidence="1">
    <location>
        <begin position="163"/>
        <end position="322"/>
    </location>
</feature>
<feature type="region of interest" description="Disordered" evidence="1">
    <location>
        <begin position="39"/>
        <end position="82"/>
    </location>
</feature>
<dbReference type="KEGG" id="ker:91105948"/>
<evidence type="ECO:0000313" key="2">
    <source>
        <dbReference type="EMBL" id="WWD09027.1"/>
    </source>
</evidence>
<reference evidence="2 3" key="1">
    <citation type="submission" date="2024-01" db="EMBL/GenBank/DDBJ databases">
        <title>Comparative genomics of Cryptococcus and Kwoniella reveals pathogenesis evolution and contrasting modes of karyotype evolution via chromosome fusion or intercentromeric recombination.</title>
        <authorList>
            <person name="Coelho M.A."/>
            <person name="David-Palma M."/>
            <person name="Shea T."/>
            <person name="Bowers K."/>
            <person name="McGinley-Smith S."/>
            <person name="Mohammad A.W."/>
            <person name="Gnirke A."/>
            <person name="Yurkov A.M."/>
            <person name="Nowrousian M."/>
            <person name="Sun S."/>
            <person name="Cuomo C.A."/>
            <person name="Heitman J."/>
        </authorList>
    </citation>
    <scope>NUCLEOTIDE SEQUENCE [LARGE SCALE GENOMIC DNA]</scope>
    <source>
        <strain evidence="2 3">PYCC6329</strain>
    </source>
</reference>
<feature type="region of interest" description="Disordered" evidence="1">
    <location>
        <begin position="339"/>
        <end position="380"/>
    </location>
</feature>
<feature type="compositionally biased region" description="Polar residues" evidence="1">
    <location>
        <begin position="681"/>
        <end position="696"/>
    </location>
</feature>
<feature type="compositionally biased region" description="Pro residues" evidence="1">
    <location>
        <begin position="433"/>
        <end position="443"/>
    </location>
</feature>
<feature type="region of interest" description="Disordered" evidence="1">
    <location>
        <begin position="656"/>
        <end position="717"/>
    </location>
</feature>
<feature type="compositionally biased region" description="Basic and acidic residues" evidence="1">
    <location>
        <begin position="666"/>
        <end position="680"/>
    </location>
</feature>
<proteinExistence type="predicted"/>
<feature type="region of interest" description="Disordered" evidence="1">
    <location>
        <begin position="1"/>
        <end position="25"/>
    </location>
</feature>
<dbReference type="GeneID" id="91105948"/>
<feature type="region of interest" description="Disordered" evidence="1">
    <location>
        <begin position="405"/>
        <end position="504"/>
    </location>
</feature>
<accession>A0AAX4KS07</accession>
<dbReference type="AlphaFoldDB" id="A0AAX4KS07"/>
<feature type="compositionally biased region" description="Low complexity" evidence="1">
    <location>
        <begin position="246"/>
        <end position="258"/>
    </location>
</feature>
<feature type="compositionally biased region" description="Low complexity" evidence="1">
    <location>
        <begin position="697"/>
        <end position="714"/>
    </location>
</feature>
<dbReference type="Proteomes" id="UP001358614">
    <property type="component" value="Chromosome 2"/>
</dbReference>
<evidence type="ECO:0000313" key="3">
    <source>
        <dbReference type="Proteomes" id="UP001358614"/>
    </source>
</evidence>
<evidence type="ECO:0000256" key="1">
    <source>
        <dbReference type="SAM" id="MobiDB-lite"/>
    </source>
</evidence>
<dbReference type="RefSeq" id="XP_066086994.1">
    <property type="nucleotide sequence ID" value="XM_066230897.1"/>
</dbReference>
<feature type="compositionally biased region" description="Polar residues" evidence="1">
    <location>
        <begin position="485"/>
        <end position="497"/>
    </location>
</feature>
<name>A0AAX4KS07_9TREE</name>
<feature type="compositionally biased region" description="Basic and acidic residues" evidence="1">
    <location>
        <begin position="49"/>
        <end position="59"/>
    </location>
</feature>